<keyword evidence="2" id="KW-1185">Reference proteome</keyword>
<dbReference type="InterPro" id="IPR011006">
    <property type="entry name" value="CheY-like_superfamily"/>
</dbReference>
<dbReference type="AlphaFoldDB" id="A0A1G9QU56"/>
<dbReference type="SUPFAM" id="SSF52172">
    <property type="entry name" value="CheY-like"/>
    <property type="match status" value="1"/>
</dbReference>
<gene>
    <name evidence="1" type="ORF">SAMN05421820_1038</name>
</gene>
<accession>A0A1G9QU56</accession>
<dbReference type="RefSeq" id="WP_074605699.1">
    <property type="nucleotide sequence ID" value="NZ_FNGY01000003.1"/>
</dbReference>
<protein>
    <recommendedName>
        <fullName evidence="3">Response regulatory domain-containing protein</fullName>
    </recommendedName>
</protein>
<organism evidence="1 2">
    <name type="scientific">Pedobacter steynii</name>
    <dbReference type="NCBI Taxonomy" id="430522"/>
    <lineage>
        <taxon>Bacteria</taxon>
        <taxon>Pseudomonadati</taxon>
        <taxon>Bacteroidota</taxon>
        <taxon>Sphingobacteriia</taxon>
        <taxon>Sphingobacteriales</taxon>
        <taxon>Sphingobacteriaceae</taxon>
        <taxon>Pedobacter</taxon>
    </lineage>
</organism>
<evidence type="ECO:0008006" key="3">
    <source>
        <dbReference type="Google" id="ProtNLM"/>
    </source>
</evidence>
<sequence>MKKIEILVVCCHPEISATIIRLIDKGEGMTGTAVTSPEEAITSFASRPYELVLIGAGLAPEVEQQLEAELKKQRPEIPVVYHFGGGSGLLYTEIRRALNKN</sequence>
<reference evidence="2" key="1">
    <citation type="submission" date="2016-10" db="EMBL/GenBank/DDBJ databases">
        <authorList>
            <person name="Varghese N."/>
            <person name="Submissions S."/>
        </authorList>
    </citation>
    <scope>NUCLEOTIDE SEQUENCE [LARGE SCALE GENOMIC DNA]</scope>
    <source>
        <strain evidence="2">DSM 19110</strain>
    </source>
</reference>
<dbReference type="STRING" id="430522.BFS30_00500"/>
<evidence type="ECO:0000313" key="2">
    <source>
        <dbReference type="Proteomes" id="UP000183200"/>
    </source>
</evidence>
<dbReference type="Proteomes" id="UP000183200">
    <property type="component" value="Unassembled WGS sequence"/>
</dbReference>
<evidence type="ECO:0000313" key="1">
    <source>
        <dbReference type="EMBL" id="SDM14534.1"/>
    </source>
</evidence>
<dbReference type="OrthoDB" id="677818at2"/>
<dbReference type="EMBL" id="FNGY01000003">
    <property type="protein sequence ID" value="SDM14534.1"/>
    <property type="molecule type" value="Genomic_DNA"/>
</dbReference>
<proteinExistence type="predicted"/>
<name>A0A1G9QU56_9SPHI</name>